<evidence type="ECO:0000313" key="4">
    <source>
        <dbReference type="Proteomes" id="UP000663722"/>
    </source>
</evidence>
<accession>A0A975BM37</accession>
<dbReference type="Gene3D" id="3.40.190.170">
    <property type="entry name" value="Bacterial extracellular solute-binding protein, family 7"/>
    <property type="match status" value="1"/>
</dbReference>
<sequence>MRKMICKKMVIFTTCCLVTFGLLAGPVMGGALSLDKWKPSFDPSGAKYKCIVSNVSHPVIKGVYAGFAIRDELWKKTNGQIFMDYKPFSMLGGEVEVLNQLQMGAIQGMSVSSVASTNMGPRFGLINLPFLINSFDKLDKFVNSGKLFDHFMMAMDHQGIMGFDITGYGNYGWATTTPVKTIEDAQKIKFRIAEAAVNQLLYKEWGFNPVVMPWPDVPIAFKQGVFEGLDHTPTVCNVTKKFEVAKYFTQLNYAQGLFIWIFNKAWFNKLPADLQKIFKETVHDICAKIRQETRAQEAEEIAKAQKAGIEFFKLSDEEMALLKKQGHVTHENYMEKINNLYPGDTYRPENYLKEVQDYMEYKP</sequence>
<dbReference type="Pfam" id="PF03480">
    <property type="entry name" value="DctP"/>
    <property type="match status" value="1"/>
</dbReference>
<dbReference type="PANTHER" id="PTHR33376:SF4">
    <property type="entry name" value="SIALIC ACID-BINDING PERIPLASMIC PROTEIN SIAP"/>
    <property type="match status" value="1"/>
</dbReference>
<keyword evidence="1 2" id="KW-0732">Signal</keyword>
<dbReference type="CDD" id="cd13603">
    <property type="entry name" value="PBP2_TRAP_Siap_TeaA_like"/>
    <property type="match status" value="1"/>
</dbReference>
<dbReference type="PANTHER" id="PTHR33376">
    <property type="match status" value="1"/>
</dbReference>
<dbReference type="NCBIfam" id="NF037995">
    <property type="entry name" value="TRAP_S1"/>
    <property type="match status" value="1"/>
</dbReference>
<evidence type="ECO:0000256" key="2">
    <source>
        <dbReference type="SAM" id="SignalP"/>
    </source>
</evidence>
<feature type="chain" id="PRO_5038053846" evidence="2">
    <location>
        <begin position="25"/>
        <end position="363"/>
    </location>
</feature>
<dbReference type="InterPro" id="IPR018389">
    <property type="entry name" value="DctP_fam"/>
</dbReference>
<protein>
    <submittedName>
        <fullName evidence="3">C4-TRAP dicarboxylate transporter periplasmic binding protein, DctP-like</fullName>
    </submittedName>
</protein>
<dbReference type="InterPro" id="IPR038404">
    <property type="entry name" value="TRAP_DctP_sf"/>
</dbReference>
<keyword evidence="4" id="KW-1185">Reference proteome</keyword>
<proteinExistence type="predicted"/>
<name>A0A975BM37_9BACT</name>
<dbReference type="GO" id="GO:0055085">
    <property type="term" value="P:transmembrane transport"/>
    <property type="evidence" value="ECO:0007669"/>
    <property type="project" value="InterPro"/>
</dbReference>
<dbReference type="KEGG" id="dmm:dnm_040610"/>
<evidence type="ECO:0000313" key="3">
    <source>
        <dbReference type="EMBL" id="QTA88021.1"/>
    </source>
</evidence>
<gene>
    <name evidence="3" type="ORF">dnm_040610</name>
</gene>
<feature type="signal peptide" evidence="2">
    <location>
        <begin position="1"/>
        <end position="24"/>
    </location>
</feature>
<evidence type="ECO:0000256" key="1">
    <source>
        <dbReference type="ARBA" id="ARBA00022729"/>
    </source>
</evidence>
<reference evidence="3" key="1">
    <citation type="journal article" date="2021" name="Microb. Physiol.">
        <title>Proteogenomic Insights into the Physiology of Marine, Sulfate-Reducing, Filamentous Desulfonema limicola and Desulfonema magnum.</title>
        <authorList>
            <person name="Schnaars V."/>
            <person name="Wohlbrand L."/>
            <person name="Scheve S."/>
            <person name="Hinrichs C."/>
            <person name="Reinhardt R."/>
            <person name="Rabus R."/>
        </authorList>
    </citation>
    <scope>NUCLEOTIDE SEQUENCE</scope>
    <source>
        <strain evidence="3">4be13</strain>
    </source>
</reference>
<dbReference type="AlphaFoldDB" id="A0A975BM37"/>
<organism evidence="3 4">
    <name type="scientific">Desulfonema magnum</name>
    <dbReference type="NCBI Taxonomy" id="45655"/>
    <lineage>
        <taxon>Bacteria</taxon>
        <taxon>Pseudomonadati</taxon>
        <taxon>Thermodesulfobacteriota</taxon>
        <taxon>Desulfobacteria</taxon>
        <taxon>Desulfobacterales</taxon>
        <taxon>Desulfococcaceae</taxon>
        <taxon>Desulfonema</taxon>
    </lineage>
</organism>
<dbReference type="Proteomes" id="UP000663722">
    <property type="component" value="Chromosome"/>
</dbReference>
<dbReference type="EMBL" id="CP061800">
    <property type="protein sequence ID" value="QTA88021.1"/>
    <property type="molecule type" value="Genomic_DNA"/>
</dbReference>